<dbReference type="SMART" id="SM00360">
    <property type="entry name" value="RRM"/>
    <property type="match status" value="2"/>
</dbReference>
<dbReference type="AlphaFoldDB" id="A0A2G9U1H9"/>
<accession>A0A2G9U1H9</accession>
<dbReference type="PANTHER" id="PTHR10352">
    <property type="entry name" value="EUKARYOTIC TRANSLATION INITIATION FACTOR 3 SUBUNIT G"/>
    <property type="match status" value="1"/>
</dbReference>
<evidence type="ECO:0000313" key="6">
    <source>
        <dbReference type="Proteomes" id="UP000230423"/>
    </source>
</evidence>
<sequence length="353" mass="39892">AYKRKHEHISLAPQNEQKEAKSDEDTVEKKKKIDPEYRNFLEAQGIKDDAPQKVTVPDADVENEKLLKELMDGISGDTKLSLIFTGLPASIKQKNLKEWLSPIVRNEAAAVAFVTFNRPPDVRRALQRSGEFIGGYKLTISKVASEEEVSEVKEDEAENAVNRDTEEAKIREELLETGRLFVRNLPFTTKEEDLHFLFKNSTVIIAKNLPAGVQEEELQRMFGKFGEVDKVLMPPEGGISAIVVMSNVVDAKKAFQALAYSRFRTQPLYLEWAPGDVFGETSAENKLCAFHGVRKTVDSADDPVKALLNQLLCVCEKQIEMWNEQKMKESEKLSKENRTFAPLGRDFVKSLML</sequence>
<protein>
    <recommendedName>
        <fullName evidence="4">RRM domain-containing protein</fullName>
    </recommendedName>
</protein>
<dbReference type="Pfam" id="PF00076">
    <property type="entry name" value="RRM_1"/>
    <property type="match status" value="1"/>
</dbReference>
<proteinExistence type="predicted"/>
<dbReference type="InterPro" id="IPR035979">
    <property type="entry name" value="RBD_domain_sf"/>
</dbReference>
<evidence type="ECO:0000256" key="1">
    <source>
        <dbReference type="ARBA" id="ARBA00022884"/>
    </source>
</evidence>
<dbReference type="GO" id="GO:0003723">
    <property type="term" value="F:RNA binding"/>
    <property type="evidence" value="ECO:0007669"/>
    <property type="project" value="UniProtKB-UniRule"/>
</dbReference>
<reference evidence="5 6" key="1">
    <citation type="submission" date="2015-09" db="EMBL/GenBank/DDBJ databases">
        <title>Draft genome of the parasitic nematode Teladorsagia circumcincta isolate WARC Sus (inbred).</title>
        <authorList>
            <person name="Mitreva M."/>
        </authorList>
    </citation>
    <scope>NUCLEOTIDE SEQUENCE [LARGE SCALE GENOMIC DNA]</scope>
    <source>
        <strain evidence="5 6">S</strain>
    </source>
</reference>
<dbReference type="EMBL" id="KZ350208">
    <property type="protein sequence ID" value="PIO64121.1"/>
    <property type="molecule type" value="Genomic_DNA"/>
</dbReference>
<evidence type="ECO:0000256" key="2">
    <source>
        <dbReference type="PROSITE-ProRule" id="PRU00176"/>
    </source>
</evidence>
<feature type="compositionally biased region" description="Basic and acidic residues" evidence="3">
    <location>
        <begin position="16"/>
        <end position="31"/>
    </location>
</feature>
<organism evidence="5 6">
    <name type="scientific">Teladorsagia circumcincta</name>
    <name type="common">Brown stomach worm</name>
    <name type="synonym">Ostertagia circumcincta</name>
    <dbReference type="NCBI Taxonomy" id="45464"/>
    <lineage>
        <taxon>Eukaryota</taxon>
        <taxon>Metazoa</taxon>
        <taxon>Ecdysozoa</taxon>
        <taxon>Nematoda</taxon>
        <taxon>Chromadorea</taxon>
        <taxon>Rhabditida</taxon>
        <taxon>Rhabditina</taxon>
        <taxon>Rhabditomorpha</taxon>
        <taxon>Strongyloidea</taxon>
        <taxon>Trichostrongylidae</taxon>
        <taxon>Teladorsagia</taxon>
    </lineage>
</organism>
<dbReference type="Gene3D" id="3.30.70.330">
    <property type="match status" value="3"/>
</dbReference>
<evidence type="ECO:0000259" key="4">
    <source>
        <dbReference type="PROSITE" id="PS50102"/>
    </source>
</evidence>
<feature type="non-terminal residue" evidence="5">
    <location>
        <position position="1"/>
    </location>
</feature>
<dbReference type="PROSITE" id="PS50102">
    <property type="entry name" value="RRM"/>
    <property type="match status" value="1"/>
</dbReference>
<dbReference type="CDD" id="cd12317">
    <property type="entry name" value="RRM4_RBM19_RRM3_MRD1"/>
    <property type="match status" value="1"/>
</dbReference>
<feature type="domain" description="RRM" evidence="4">
    <location>
        <begin position="202"/>
        <end position="275"/>
    </location>
</feature>
<evidence type="ECO:0000256" key="3">
    <source>
        <dbReference type="SAM" id="MobiDB-lite"/>
    </source>
</evidence>
<name>A0A2G9U1H9_TELCI</name>
<evidence type="ECO:0000313" key="5">
    <source>
        <dbReference type="EMBL" id="PIO64121.1"/>
    </source>
</evidence>
<keyword evidence="6" id="KW-1185">Reference proteome</keyword>
<keyword evidence="1 2" id="KW-0694">RNA-binding</keyword>
<gene>
    <name evidence="5" type="ORF">TELCIR_14261</name>
</gene>
<dbReference type="OrthoDB" id="439639at2759"/>
<dbReference type="InterPro" id="IPR012677">
    <property type="entry name" value="Nucleotide-bd_a/b_plait_sf"/>
</dbReference>
<dbReference type="InterPro" id="IPR000504">
    <property type="entry name" value="RRM_dom"/>
</dbReference>
<dbReference type="Proteomes" id="UP000230423">
    <property type="component" value="Unassembled WGS sequence"/>
</dbReference>
<dbReference type="SUPFAM" id="SSF54928">
    <property type="entry name" value="RNA-binding domain, RBD"/>
    <property type="match status" value="2"/>
</dbReference>
<feature type="region of interest" description="Disordered" evidence="3">
    <location>
        <begin position="1"/>
        <end position="31"/>
    </location>
</feature>